<dbReference type="FunFam" id="1.25.40.180:FF:000004">
    <property type="entry name" value="pre-mRNA-splicing factor CWC22 homolog"/>
    <property type="match status" value="1"/>
</dbReference>
<feature type="region of interest" description="Disordered" evidence="6">
    <location>
        <begin position="362"/>
        <end position="409"/>
    </location>
</feature>
<keyword evidence="5" id="KW-0539">Nucleus</keyword>
<dbReference type="SUPFAM" id="SSF48371">
    <property type="entry name" value="ARM repeat"/>
    <property type="match status" value="1"/>
</dbReference>
<dbReference type="PANTHER" id="PTHR18034">
    <property type="entry name" value="CELL CYCLE CONTROL PROTEIN CWF22-RELATED"/>
    <property type="match status" value="1"/>
</dbReference>
<comment type="similarity">
    <text evidence="2">Belongs to the CWC22 family.</text>
</comment>
<dbReference type="AlphaFoldDB" id="A0A814PYQ0"/>
<dbReference type="GO" id="GO:0071013">
    <property type="term" value="C:catalytic step 2 spliceosome"/>
    <property type="evidence" value="ECO:0007669"/>
    <property type="project" value="TreeGrafter"/>
</dbReference>
<dbReference type="PROSITE" id="PS51366">
    <property type="entry name" value="MI"/>
    <property type="match status" value="1"/>
</dbReference>
<proteinExistence type="inferred from homology"/>
<dbReference type="Proteomes" id="UP000663855">
    <property type="component" value="Unassembled WGS sequence"/>
</dbReference>
<evidence type="ECO:0000256" key="5">
    <source>
        <dbReference type="ARBA" id="ARBA00023242"/>
    </source>
</evidence>
<dbReference type="InterPro" id="IPR016024">
    <property type="entry name" value="ARM-type_fold"/>
</dbReference>
<dbReference type="Proteomes" id="UP000663834">
    <property type="component" value="Unassembled WGS sequence"/>
</dbReference>
<keyword evidence="4" id="KW-0508">mRNA splicing</keyword>
<feature type="compositionally biased region" description="Acidic residues" evidence="6">
    <location>
        <begin position="369"/>
        <end position="399"/>
    </location>
</feature>
<evidence type="ECO:0000256" key="1">
    <source>
        <dbReference type="ARBA" id="ARBA00004324"/>
    </source>
</evidence>
<name>A0A814PYQ0_9BILA</name>
<dbReference type="EMBL" id="CAJNOV010002704">
    <property type="protein sequence ID" value="CAF1112313.1"/>
    <property type="molecule type" value="Genomic_DNA"/>
</dbReference>
<evidence type="ECO:0000259" key="7">
    <source>
        <dbReference type="PROSITE" id="PS51366"/>
    </source>
</evidence>
<feature type="compositionally biased region" description="Pro residues" evidence="6">
    <location>
        <begin position="698"/>
        <end position="707"/>
    </location>
</feature>
<dbReference type="Proteomes" id="UP000663824">
    <property type="component" value="Unassembled WGS sequence"/>
</dbReference>
<dbReference type="GO" id="GO:0016607">
    <property type="term" value="C:nuclear speck"/>
    <property type="evidence" value="ECO:0007669"/>
    <property type="project" value="UniProtKB-SubCell"/>
</dbReference>
<evidence type="ECO:0000256" key="3">
    <source>
        <dbReference type="ARBA" id="ARBA00022664"/>
    </source>
</evidence>
<comment type="subcellular location">
    <subcellularLocation>
        <location evidence="1">Nucleus speckle</location>
    </subcellularLocation>
</comment>
<dbReference type="InterPro" id="IPR003890">
    <property type="entry name" value="MIF4G-like_typ-3"/>
</dbReference>
<feature type="compositionally biased region" description="Basic and acidic residues" evidence="6">
    <location>
        <begin position="708"/>
        <end position="801"/>
    </location>
</feature>
<reference evidence="8" key="1">
    <citation type="submission" date="2021-02" db="EMBL/GenBank/DDBJ databases">
        <authorList>
            <person name="Nowell W R."/>
        </authorList>
    </citation>
    <scope>NUCLEOTIDE SEQUENCE</scope>
</reference>
<gene>
    <name evidence="8" type="ORF">CJN711_LOCUS7680</name>
    <name evidence="9" type="ORF">KQP761_LOCUS25403</name>
    <name evidence="10" type="ORF">MBJ925_LOCUS9849</name>
</gene>
<feature type="region of interest" description="Disordered" evidence="6">
    <location>
        <begin position="616"/>
        <end position="810"/>
    </location>
</feature>
<dbReference type="InterPro" id="IPR050781">
    <property type="entry name" value="CWC22_splicing_factor"/>
</dbReference>
<evidence type="ECO:0000313" key="9">
    <source>
        <dbReference type="EMBL" id="CAF1626182.1"/>
    </source>
</evidence>
<accession>A0A814PYQ0</accession>
<feature type="domain" description="MI" evidence="7">
    <location>
        <begin position="421"/>
        <end position="537"/>
    </location>
</feature>
<protein>
    <recommendedName>
        <fullName evidence="7">MI domain-containing protein</fullName>
    </recommendedName>
</protein>
<evidence type="ECO:0000256" key="4">
    <source>
        <dbReference type="ARBA" id="ARBA00023187"/>
    </source>
</evidence>
<comment type="caution">
    <text evidence="8">The sequence shown here is derived from an EMBL/GenBank/DDBJ whole genome shotgun (WGS) entry which is preliminary data.</text>
</comment>
<dbReference type="Gene3D" id="1.25.40.180">
    <property type="match status" value="1"/>
</dbReference>
<evidence type="ECO:0000256" key="2">
    <source>
        <dbReference type="ARBA" id="ARBA00006856"/>
    </source>
</evidence>
<sequence length="810" mass="92442">MLKSEVIVVSGPSTSSRRRSPSDSPRQDKSSKRSRRTPTPSSQSDDDDQYDRRSHTDDEEEEGEVRSKQTLNDPPVQAKPVAPITAPRTGGLYLPPAKLRLLQGSLTDKSSPEYQRLAWEALKKTLNGRVNKVNTANLALIIRELFKDNIVRGRGLLARGIIQAQAASPFYTSVYAALVSVVNTKFPQIGELIVKRLISSFRRTYQRNDKNNCLAATKFIAHLVNQNILHEIVALQMLVLLLENPSDDSVELAIGFLKECGQKLSQVSPRGLDSVFSTLRNLLHESSLDKRTQYMIEVLFAVRKDQFKANPAVPIGLDLVEESDQYTHMLTLDDPCEPEPMLDVFKYDDEYEENERKYKEIRKTILDESSADEDGSSDSSDSDDDDDNDGTKDVDEEEQGAGAAQTKQDTIIDQTETNLVALRRTIYLTIQSSIGAEECAHKLLKMNLRPGQEMELCQMILDSCAQQRTYERFFGLLAQRFCLLKKEYIECFEKVFQDQYEIVHRLENVKLRNVAKFFAHLLVTDAISWGVLRCIILTEEDTTSSSRVYIKNLFLELAEFLGLTKLNNRLTDPTLAEYFDGLFPRDNPKNTRFSINFFTSIGLGGLTDDLREFLRTNPPPATPVEPVVPAKTEIKEDEDFKDRERMQARLRELQMKGEKTKKKKEDKKTKKRSPSASSTSSASSSGSSSSGSSSSSASPPPPPPPPPSRKEDQRNRVERRQKDPSPEADRRNISRKDERRPRDLSPELNRRNDVKKDDRRQKDRSPIVDRRDRTKEDDRRPKDRREEEKRHHEKQPSPDRGRHYHKSSKR</sequence>
<dbReference type="OrthoDB" id="1924287at2759"/>
<evidence type="ECO:0000313" key="11">
    <source>
        <dbReference type="Proteomes" id="UP000663855"/>
    </source>
</evidence>
<dbReference type="SMART" id="SM00544">
    <property type="entry name" value="MA3"/>
    <property type="match status" value="1"/>
</dbReference>
<keyword evidence="3" id="KW-0507">mRNA processing</keyword>
<dbReference type="EMBL" id="CAJNRE010003865">
    <property type="protein sequence ID" value="CAF2030027.1"/>
    <property type="molecule type" value="Genomic_DNA"/>
</dbReference>
<organism evidence="8 11">
    <name type="scientific">Rotaria magnacalcarata</name>
    <dbReference type="NCBI Taxonomy" id="392030"/>
    <lineage>
        <taxon>Eukaryota</taxon>
        <taxon>Metazoa</taxon>
        <taxon>Spiralia</taxon>
        <taxon>Gnathifera</taxon>
        <taxon>Rotifera</taxon>
        <taxon>Eurotatoria</taxon>
        <taxon>Bdelloidea</taxon>
        <taxon>Philodinida</taxon>
        <taxon>Philodinidae</taxon>
        <taxon>Rotaria</taxon>
    </lineage>
</organism>
<feature type="compositionally biased region" description="Low complexity" evidence="6">
    <location>
        <begin position="674"/>
        <end position="697"/>
    </location>
</feature>
<feature type="compositionally biased region" description="Basic and acidic residues" evidence="6">
    <location>
        <begin position="632"/>
        <end position="658"/>
    </location>
</feature>
<dbReference type="GO" id="GO:0000398">
    <property type="term" value="P:mRNA splicing, via spliceosome"/>
    <property type="evidence" value="ECO:0007669"/>
    <property type="project" value="TreeGrafter"/>
</dbReference>
<dbReference type="GO" id="GO:0003723">
    <property type="term" value="F:RNA binding"/>
    <property type="evidence" value="ECO:0007669"/>
    <property type="project" value="InterPro"/>
</dbReference>
<evidence type="ECO:0000313" key="10">
    <source>
        <dbReference type="EMBL" id="CAF2030027.1"/>
    </source>
</evidence>
<dbReference type="SMART" id="SM00543">
    <property type="entry name" value="MIF4G"/>
    <property type="match status" value="1"/>
</dbReference>
<dbReference type="InterPro" id="IPR003891">
    <property type="entry name" value="Initiation_fac_eIF4g_MI"/>
</dbReference>
<dbReference type="PANTHER" id="PTHR18034:SF3">
    <property type="entry name" value="PRE-MRNA-SPLICING FACTOR CWC22 HOMOLOG"/>
    <property type="match status" value="1"/>
</dbReference>
<feature type="compositionally biased region" description="Basic residues" evidence="6">
    <location>
        <begin position="659"/>
        <end position="673"/>
    </location>
</feature>
<evidence type="ECO:0000256" key="6">
    <source>
        <dbReference type="SAM" id="MobiDB-lite"/>
    </source>
</evidence>
<feature type="region of interest" description="Disordered" evidence="6">
    <location>
        <begin position="1"/>
        <end position="89"/>
    </location>
</feature>
<dbReference type="EMBL" id="CAJNOW010013885">
    <property type="protein sequence ID" value="CAF1626182.1"/>
    <property type="molecule type" value="Genomic_DNA"/>
</dbReference>
<dbReference type="Pfam" id="PF02847">
    <property type="entry name" value="MA3"/>
    <property type="match status" value="1"/>
</dbReference>
<evidence type="ECO:0000313" key="8">
    <source>
        <dbReference type="EMBL" id="CAF1112313.1"/>
    </source>
</evidence>